<accession>A0A7W5H224</accession>
<name>A0A7W5H224_9PORP</name>
<comment type="caution">
    <text evidence="1">The sequence shown here is derived from an EMBL/GenBank/DDBJ whole genome shotgun (WGS) entry which is preliminary data.</text>
</comment>
<sequence>MDNKEMVYELKLSSQKRCMFNTEYTYQKINWLQLLLIFGYYRIQNIV</sequence>
<gene>
    <name evidence="1" type="ORF">FHX64_001352</name>
</gene>
<dbReference type="EMBL" id="JACHYB010000001">
    <property type="protein sequence ID" value="MBB3187189.1"/>
    <property type="molecule type" value="Genomic_DNA"/>
</dbReference>
<proteinExistence type="predicted"/>
<evidence type="ECO:0000313" key="1">
    <source>
        <dbReference type="EMBL" id="MBB3187189.1"/>
    </source>
</evidence>
<keyword evidence="2" id="KW-1185">Reference proteome</keyword>
<reference evidence="1 2" key="1">
    <citation type="submission" date="2020-08" db="EMBL/GenBank/DDBJ databases">
        <title>Genomic Encyclopedia of Type Strains, Phase IV (KMG-IV): sequencing the most valuable type-strain genomes for metagenomic binning, comparative biology and taxonomic classification.</title>
        <authorList>
            <person name="Goeker M."/>
        </authorList>
    </citation>
    <scope>NUCLEOTIDE SEQUENCE [LARGE SCALE GENOMIC DNA]</scope>
    <source>
        <strain evidence="1 2">DSM 27471</strain>
    </source>
</reference>
<organism evidence="1 2">
    <name type="scientific">Microbacter margulisiae</name>
    <dbReference type="NCBI Taxonomy" id="1350067"/>
    <lineage>
        <taxon>Bacteria</taxon>
        <taxon>Pseudomonadati</taxon>
        <taxon>Bacteroidota</taxon>
        <taxon>Bacteroidia</taxon>
        <taxon>Bacteroidales</taxon>
        <taxon>Porphyromonadaceae</taxon>
        <taxon>Microbacter</taxon>
    </lineage>
</organism>
<dbReference type="AlphaFoldDB" id="A0A7W5H224"/>
<protein>
    <submittedName>
        <fullName evidence="1">Uncharacterized protein</fullName>
    </submittedName>
</protein>
<dbReference type="Proteomes" id="UP000544222">
    <property type="component" value="Unassembled WGS sequence"/>
</dbReference>
<evidence type="ECO:0000313" key="2">
    <source>
        <dbReference type="Proteomes" id="UP000544222"/>
    </source>
</evidence>